<dbReference type="Proteomes" id="UP000708208">
    <property type="component" value="Unassembled WGS sequence"/>
</dbReference>
<feature type="region of interest" description="Disordered" evidence="1">
    <location>
        <begin position="1"/>
        <end position="48"/>
    </location>
</feature>
<name>A0A8J2LJ80_9HEXA</name>
<evidence type="ECO:0000256" key="1">
    <source>
        <dbReference type="SAM" id="MobiDB-lite"/>
    </source>
</evidence>
<evidence type="ECO:0000313" key="3">
    <source>
        <dbReference type="Proteomes" id="UP000708208"/>
    </source>
</evidence>
<accession>A0A8J2LJ80</accession>
<reference evidence="2" key="1">
    <citation type="submission" date="2021-06" db="EMBL/GenBank/DDBJ databases">
        <authorList>
            <person name="Hodson N. C."/>
            <person name="Mongue J. A."/>
            <person name="Jaron S. K."/>
        </authorList>
    </citation>
    <scope>NUCLEOTIDE SEQUENCE</scope>
</reference>
<feature type="compositionally biased region" description="Basic and acidic residues" evidence="1">
    <location>
        <begin position="20"/>
        <end position="31"/>
    </location>
</feature>
<sequence>MKIVLNGPVYSSDMEAGDVPWERDSEQRERNQQPPLAGTSHKTSNIPIPSNCSMVECGRMCIRTDSGSRLKAGLKLYNTI</sequence>
<proteinExistence type="predicted"/>
<organism evidence="2 3">
    <name type="scientific">Allacma fusca</name>
    <dbReference type="NCBI Taxonomy" id="39272"/>
    <lineage>
        <taxon>Eukaryota</taxon>
        <taxon>Metazoa</taxon>
        <taxon>Ecdysozoa</taxon>
        <taxon>Arthropoda</taxon>
        <taxon>Hexapoda</taxon>
        <taxon>Collembola</taxon>
        <taxon>Symphypleona</taxon>
        <taxon>Sminthuridae</taxon>
        <taxon>Allacma</taxon>
    </lineage>
</organism>
<keyword evidence="3" id="KW-1185">Reference proteome</keyword>
<gene>
    <name evidence="2" type="ORF">AFUS01_LOCUS46865</name>
</gene>
<protein>
    <submittedName>
        <fullName evidence="2">Uncharacterized protein</fullName>
    </submittedName>
</protein>
<dbReference type="EMBL" id="CAJVCH010571544">
    <property type="protein sequence ID" value="CAG7837812.1"/>
    <property type="molecule type" value="Genomic_DNA"/>
</dbReference>
<dbReference type="AlphaFoldDB" id="A0A8J2LJ80"/>
<evidence type="ECO:0000313" key="2">
    <source>
        <dbReference type="EMBL" id="CAG7837812.1"/>
    </source>
</evidence>
<comment type="caution">
    <text evidence="2">The sequence shown here is derived from an EMBL/GenBank/DDBJ whole genome shotgun (WGS) entry which is preliminary data.</text>
</comment>